<evidence type="ECO:0000313" key="1">
    <source>
        <dbReference type="EMBL" id="XBH01564.1"/>
    </source>
</evidence>
<reference evidence="1" key="1">
    <citation type="submission" date="2024-05" db="EMBL/GenBank/DDBJ databases">
        <title>Planctomycetes of the genus Singulisphaera possess chitinolytic capabilities.</title>
        <authorList>
            <person name="Ivanova A."/>
        </authorList>
    </citation>
    <scope>NUCLEOTIDE SEQUENCE</scope>
    <source>
        <strain evidence="1">Ch08T</strain>
    </source>
</reference>
<gene>
    <name evidence="1" type="ORF">V5E97_24830</name>
</gene>
<name>A0AAU7C8E6_9BACT</name>
<accession>A0AAU7C8E6</accession>
<protein>
    <submittedName>
        <fullName evidence="1">Uncharacterized protein</fullName>
    </submittedName>
</protein>
<dbReference type="EMBL" id="CP155447">
    <property type="protein sequence ID" value="XBH01564.1"/>
    <property type="molecule type" value="Genomic_DNA"/>
</dbReference>
<sequence>MSESENLESETPYTKPVVYEIVAENGNIIAVPNQQAARVPANLLREEPDGPITLDLLLTNQSAYIDDKHLKFDANWGVWIKPNAPITLQDRFQQKSNPSPYMVTRLTDGFRVKLLSSANPHRIGRSHEVQSFQGYIAAKEVK</sequence>
<dbReference type="RefSeq" id="WP_406694303.1">
    <property type="nucleotide sequence ID" value="NZ_CP155447.1"/>
</dbReference>
<proteinExistence type="predicted"/>
<organism evidence="1">
    <name type="scientific">Singulisphaera sp. Ch08</name>
    <dbReference type="NCBI Taxonomy" id="3120278"/>
    <lineage>
        <taxon>Bacteria</taxon>
        <taxon>Pseudomonadati</taxon>
        <taxon>Planctomycetota</taxon>
        <taxon>Planctomycetia</taxon>
        <taxon>Isosphaerales</taxon>
        <taxon>Isosphaeraceae</taxon>
        <taxon>Singulisphaera</taxon>
    </lineage>
</organism>
<dbReference type="AlphaFoldDB" id="A0AAU7C8E6"/>